<dbReference type="EMBL" id="BGPR01003544">
    <property type="protein sequence ID" value="GBM89486.1"/>
    <property type="molecule type" value="Genomic_DNA"/>
</dbReference>
<reference evidence="1 2" key="1">
    <citation type="journal article" date="2019" name="Sci. Rep.">
        <title>Orb-weaving spider Araneus ventricosus genome elucidates the spidroin gene catalogue.</title>
        <authorList>
            <person name="Kono N."/>
            <person name="Nakamura H."/>
            <person name="Ohtoshi R."/>
            <person name="Moran D.A.P."/>
            <person name="Shinohara A."/>
            <person name="Yoshida Y."/>
            <person name="Fujiwara M."/>
            <person name="Mori M."/>
            <person name="Tomita M."/>
            <person name="Arakawa K."/>
        </authorList>
    </citation>
    <scope>NUCLEOTIDE SEQUENCE [LARGE SCALE GENOMIC DNA]</scope>
</reference>
<dbReference type="Proteomes" id="UP000499080">
    <property type="component" value="Unassembled WGS sequence"/>
</dbReference>
<comment type="caution">
    <text evidence="1">The sequence shown here is derived from an EMBL/GenBank/DDBJ whole genome shotgun (WGS) entry which is preliminary data.</text>
</comment>
<sequence>MSSAKDRGSRQLLKKFFTNVKCFLSFWSDVKGLAQVELLNKNQKMTKDIYCEKLRRLKLVLEDKRPSSVSRRNAFLHHHNARPHAATG</sequence>
<dbReference type="GO" id="GO:0003676">
    <property type="term" value="F:nucleic acid binding"/>
    <property type="evidence" value="ECO:0007669"/>
    <property type="project" value="InterPro"/>
</dbReference>
<dbReference type="InterPro" id="IPR036397">
    <property type="entry name" value="RNaseH_sf"/>
</dbReference>
<evidence type="ECO:0000313" key="2">
    <source>
        <dbReference type="Proteomes" id="UP000499080"/>
    </source>
</evidence>
<dbReference type="PANTHER" id="PTHR46060:SF1">
    <property type="entry name" value="MARINER MOS1 TRANSPOSASE-LIKE PROTEIN"/>
    <property type="match status" value="1"/>
</dbReference>
<keyword evidence="2" id="KW-1185">Reference proteome</keyword>
<evidence type="ECO:0000313" key="1">
    <source>
        <dbReference type="EMBL" id="GBM89486.1"/>
    </source>
</evidence>
<protein>
    <recommendedName>
        <fullName evidence="3">Transposase</fullName>
    </recommendedName>
</protein>
<organism evidence="1 2">
    <name type="scientific">Araneus ventricosus</name>
    <name type="common">Orbweaver spider</name>
    <name type="synonym">Epeira ventricosa</name>
    <dbReference type="NCBI Taxonomy" id="182803"/>
    <lineage>
        <taxon>Eukaryota</taxon>
        <taxon>Metazoa</taxon>
        <taxon>Ecdysozoa</taxon>
        <taxon>Arthropoda</taxon>
        <taxon>Chelicerata</taxon>
        <taxon>Arachnida</taxon>
        <taxon>Araneae</taxon>
        <taxon>Araneomorphae</taxon>
        <taxon>Entelegynae</taxon>
        <taxon>Araneoidea</taxon>
        <taxon>Araneidae</taxon>
        <taxon>Araneus</taxon>
    </lineage>
</organism>
<dbReference type="AlphaFoldDB" id="A0A4Y2JK35"/>
<dbReference type="Gene3D" id="3.30.420.10">
    <property type="entry name" value="Ribonuclease H-like superfamily/Ribonuclease H"/>
    <property type="match status" value="1"/>
</dbReference>
<dbReference type="PANTHER" id="PTHR46060">
    <property type="entry name" value="MARINER MOS1 TRANSPOSASE-LIKE PROTEIN"/>
    <property type="match status" value="1"/>
</dbReference>
<evidence type="ECO:0008006" key="3">
    <source>
        <dbReference type="Google" id="ProtNLM"/>
    </source>
</evidence>
<gene>
    <name evidence="1" type="ORF">AVEN_32541_1</name>
</gene>
<dbReference type="InterPro" id="IPR052709">
    <property type="entry name" value="Transposase-MT_Hybrid"/>
</dbReference>
<proteinExistence type="predicted"/>
<accession>A0A4Y2JK35</accession>
<dbReference type="Pfam" id="PF01359">
    <property type="entry name" value="Transposase_1"/>
    <property type="match status" value="1"/>
</dbReference>
<dbReference type="InterPro" id="IPR001888">
    <property type="entry name" value="Transposase_1"/>
</dbReference>
<name>A0A4Y2JK35_ARAVE</name>